<dbReference type="GO" id="GO:0006089">
    <property type="term" value="P:lactate metabolic process"/>
    <property type="evidence" value="ECO:0007669"/>
    <property type="project" value="TreeGrafter"/>
</dbReference>
<dbReference type="PANTHER" id="PTHR43128:SF31">
    <property type="entry name" value="L-LACTATE DEHYDROGENASE"/>
    <property type="match status" value="1"/>
</dbReference>
<comment type="caution">
    <text evidence="6">Lacks conserved residue(s) required for the propagation of feature annotation.</text>
</comment>
<feature type="compositionally biased region" description="Low complexity" evidence="7">
    <location>
        <begin position="36"/>
        <end position="46"/>
    </location>
</feature>
<evidence type="ECO:0000313" key="8">
    <source>
        <dbReference type="EMBL" id="AZZ38428.1"/>
    </source>
</evidence>
<comment type="subunit">
    <text evidence="6">Homotetramer.</text>
</comment>
<accession>A0A3T0RW28</accession>
<keyword evidence="6" id="KW-0963">Cytoplasm</keyword>
<evidence type="ECO:0000256" key="1">
    <source>
        <dbReference type="ARBA" id="ARBA00004843"/>
    </source>
</evidence>
<dbReference type="EC" id="1.1.1.27" evidence="3 6"/>
<feature type="binding site" evidence="6">
    <location>
        <position position="111"/>
    </location>
    <ligand>
        <name>NAD(+)</name>
        <dbReference type="ChEBI" id="CHEBI:57540"/>
    </ligand>
</feature>
<keyword evidence="4 6" id="KW-0560">Oxidoreductase</keyword>
<dbReference type="InterPro" id="IPR022383">
    <property type="entry name" value="Lactate/malate_DH_C"/>
</dbReference>
<dbReference type="InterPro" id="IPR001236">
    <property type="entry name" value="Lactate/malate_DH_N"/>
</dbReference>
<evidence type="ECO:0000256" key="4">
    <source>
        <dbReference type="ARBA" id="ARBA00023002"/>
    </source>
</evidence>
<protein>
    <recommendedName>
        <fullName evidence="3 6">L-lactate dehydrogenase</fullName>
        <shortName evidence="6">L-LDH</shortName>
        <ecNumber evidence="3 6">1.1.1.27</ecNumber>
    </recommendedName>
</protein>
<organism evidence="8 9">
    <name type="scientific">Acidipropionibacterium jensenii</name>
    <dbReference type="NCBI Taxonomy" id="1749"/>
    <lineage>
        <taxon>Bacteria</taxon>
        <taxon>Bacillati</taxon>
        <taxon>Actinomycetota</taxon>
        <taxon>Actinomycetes</taxon>
        <taxon>Propionibacteriales</taxon>
        <taxon>Propionibacteriaceae</taxon>
        <taxon>Acidipropionibacterium</taxon>
    </lineage>
</organism>
<dbReference type="SUPFAM" id="SSF56327">
    <property type="entry name" value="LDH C-terminal domain-like"/>
    <property type="match status" value="1"/>
</dbReference>
<gene>
    <name evidence="6" type="primary">ldh</name>
    <name evidence="8" type="ORF">C0Z10_00170</name>
</gene>
<comment type="catalytic activity">
    <reaction evidence="6">
        <text>(S)-lactate + NAD(+) = pyruvate + NADH + H(+)</text>
        <dbReference type="Rhea" id="RHEA:23444"/>
        <dbReference type="ChEBI" id="CHEBI:15361"/>
        <dbReference type="ChEBI" id="CHEBI:15378"/>
        <dbReference type="ChEBI" id="CHEBI:16651"/>
        <dbReference type="ChEBI" id="CHEBI:57540"/>
        <dbReference type="ChEBI" id="CHEBI:57945"/>
        <dbReference type="EC" id="1.1.1.27"/>
    </reaction>
</comment>
<comment type="subcellular location">
    <subcellularLocation>
        <location evidence="6">Cytoplasm</location>
    </subcellularLocation>
</comment>
<feature type="binding site" evidence="6">
    <location>
        <begin position="166"/>
        <end position="169"/>
    </location>
    <ligand>
        <name>substrate</name>
    </ligand>
</feature>
<comment type="similarity">
    <text evidence="2 6">Belongs to the LDH/MDH superfamily. LDH family.</text>
</comment>
<dbReference type="CDD" id="cd05291">
    <property type="entry name" value="HicDH_like"/>
    <property type="match status" value="1"/>
</dbReference>
<comment type="pathway">
    <text evidence="1 6">Fermentation; pyruvate fermentation to lactate; (S)-lactate from pyruvate: step 1/1.</text>
</comment>
<dbReference type="PIRSF" id="PIRSF000102">
    <property type="entry name" value="Lac_mal_DH"/>
    <property type="match status" value="1"/>
</dbReference>
<name>A0A3T0RW28_9ACTN</name>
<dbReference type="PRINTS" id="PR00086">
    <property type="entry name" value="LLDHDRGNASE"/>
</dbReference>
<dbReference type="NCBIfam" id="TIGR01771">
    <property type="entry name" value="L-LDH-NAD"/>
    <property type="match status" value="1"/>
</dbReference>
<dbReference type="GO" id="GO:0005737">
    <property type="term" value="C:cytoplasm"/>
    <property type="evidence" value="ECO:0007669"/>
    <property type="project" value="UniProtKB-SubCell"/>
</dbReference>
<evidence type="ECO:0000256" key="5">
    <source>
        <dbReference type="ARBA" id="ARBA00023027"/>
    </source>
</evidence>
<dbReference type="Pfam" id="PF02866">
    <property type="entry name" value="Ldh_1_C"/>
    <property type="match status" value="1"/>
</dbReference>
<dbReference type="EMBL" id="CP025570">
    <property type="protein sequence ID" value="AZZ38428.1"/>
    <property type="molecule type" value="Genomic_DNA"/>
</dbReference>
<feature type="binding site" evidence="6">
    <location>
        <position position="189"/>
    </location>
    <ligand>
        <name>NAD(+)</name>
        <dbReference type="ChEBI" id="CHEBI:57540"/>
    </ligand>
</feature>
<evidence type="ECO:0000313" key="9">
    <source>
        <dbReference type="Proteomes" id="UP000285875"/>
    </source>
</evidence>
<feature type="binding site" evidence="6">
    <location>
        <position position="134"/>
    </location>
    <ligand>
        <name>substrate</name>
    </ligand>
</feature>
<feature type="binding site" evidence="6">
    <location>
        <begin position="194"/>
        <end position="197"/>
    </location>
    <ligand>
        <name>substrate</name>
    </ligand>
</feature>
<dbReference type="PANTHER" id="PTHR43128">
    <property type="entry name" value="L-2-HYDROXYCARBOXYLATE DEHYDROGENASE (NAD(P)(+))"/>
    <property type="match status" value="1"/>
</dbReference>
<dbReference type="PROSITE" id="PS00064">
    <property type="entry name" value="L_LDH"/>
    <property type="match status" value="1"/>
</dbReference>
<dbReference type="InterPro" id="IPR018177">
    <property type="entry name" value="L-lactate_DH_AS"/>
</dbReference>
<dbReference type="GO" id="GO:0006096">
    <property type="term" value="P:glycolytic process"/>
    <property type="evidence" value="ECO:0007669"/>
    <property type="project" value="UniProtKB-UniRule"/>
</dbReference>
<dbReference type="KEGG" id="aji:C0Z10_00170"/>
<dbReference type="Gene3D" id="3.90.110.10">
    <property type="entry name" value="Lactate dehydrogenase/glycoside hydrolase, family 4, C-terminal"/>
    <property type="match status" value="1"/>
</dbReference>
<dbReference type="SUPFAM" id="SSF51735">
    <property type="entry name" value="NAD(P)-binding Rossmann-fold domains"/>
    <property type="match status" value="1"/>
</dbReference>
<comment type="function">
    <text evidence="6">Catalyzes the conversion of lactate to pyruvate.</text>
</comment>
<feature type="binding site" evidence="6">
    <location>
        <position position="80"/>
    </location>
    <ligand>
        <name>NAD(+)</name>
        <dbReference type="ChEBI" id="CHEBI:57540"/>
    </ligand>
</feature>
<evidence type="ECO:0000256" key="2">
    <source>
        <dbReference type="ARBA" id="ARBA00006054"/>
    </source>
</evidence>
<feature type="active site" description="Proton acceptor" evidence="6">
    <location>
        <position position="221"/>
    </location>
</feature>
<feature type="binding site" evidence="6">
    <location>
        <position position="147"/>
    </location>
    <ligand>
        <name>NAD(+)</name>
        <dbReference type="ChEBI" id="CHEBI:57540"/>
    </ligand>
</feature>
<dbReference type="InterPro" id="IPR011304">
    <property type="entry name" value="L-lactate_DH"/>
</dbReference>
<dbReference type="HAMAP" id="MF_00488">
    <property type="entry name" value="Lactate_dehydrog"/>
    <property type="match status" value="1"/>
</dbReference>
<feature type="region of interest" description="Disordered" evidence="7">
    <location>
        <begin position="1"/>
        <end position="47"/>
    </location>
</feature>
<dbReference type="InterPro" id="IPR015955">
    <property type="entry name" value="Lactate_DH/Glyco_Ohase_4_C"/>
</dbReference>
<dbReference type="UniPathway" id="UPA00554">
    <property type="reaction ID" value="UER00611"/>
</dbReference>
<dbReference type="Pfam" id="PF00056">
    <property type="entry name" value="Ldh_1_N"/>
    <property type="match status" value="1"/>
</dbReference>
<evidence type="ECO:0000256" key="7">
    <source>
        <dbReference type="SAM" id="MobiDB-lite"/>
    </source>
</evidence>
<sequence length="364" mass="38252">MCGCGSRNSGGKDWGSPRGEALSPPRFMGGADSRSEMSSQSRSPMRTRTKIAIVGTGQVGTATAFELIITGLVDDLVLIDLNAQAAASQAMDLNQAASAQSFGTVVTSGDYTDCGDADIVVITASAKLAPGADRGSLLQSSSAIVDSIVPAVVEAGFHGIFVVITNPVDVITERVAKLSGFPRDRVIGTGTALDSLRVRLELARIFSVDEQSIQAYAMGEHGDTQMVPWSAVSFWGKPLDQAIADNPERASGVDPDTVLDEAKRSAFQIVKGKGTTSFGIAATTCSIIASIVRDEHSIIPVSVRLEGEYGHRDVCAGVPVILGVNGIQEVVNIHLSDAEKKAFDASLEHIRTMQEAMPPLPERG</sequence>
<proteinExistence type="inferred from homology"/>
<feature type="binding site" evidence="6">
    <location>
        <position position="276"/>
    </location>
    <ligand>
        <name>substrate</name>
    </ligand>
</feature>
<dbReference type="Gene3D" id="3.40.50.720">
    <property type="entry name" value="NAD(P)-binding Rossmann-like Domain"/>
    <property type="match status" value="1"/>
</dbReference>
<reference evidence="9" key="1">
    <citation type="submission" date="2017-12" db="EMBL/GenBank/DDBJ databases">
        <title>Whole genome sequencing of Acidipropionibacterium jensenii strains JS279 and JS280.</title>
        <authorList>
            <person name="Deptula P."/>
            <person name="Laine P."/>
            <person name="Smolander O.-P."/>
            <person name="Paulin L."/>
            <person name="Auvinen P."/>
            <person name="Varmanen P."/>
        </authorList>
    </citation>
    <scope>NUCLEOTIDE SEQUENCE [LARGE SCALE GENOMIC DNA]</scope>
    <source>
        <strain evidence="9">JS280</strain>
    </source>
</reference>
<evidence type="ECO:0000256" key="6">
    <source>
        <dbReference type="HAMAP-Rule" id="MF_00488"/>
    </source>
</evidence>
<keyword evidence="5 6" id="KW-0520">NAD</keyword>
<dbReference type="AlphaFoldDB" id="A0A3T0RW28"/>
<dbReference type="InterPro" id="IPR036291">
    <property type="entry name" value="NAD(P)-bd_dom_sf"/>
</dbReference>
<dbReference type="NCBIfam" id="NF000824">
    <property type="entry name" value="PRK00066.1"/>
    <property type="match status" value="1"/>
</dbReference>
<feature type="binding site" evidence="6">
    <location>
        <position position="59"/>
    </location>
    <ligand>
        <name>NAD(+)</name>
        <dbReference type="ChEBI" id="CHEBI:57540"/>
    </ligand>
</feature>
<dbReference type="GO" id="GO:0004459">
    <property type="term" value="F:L-lactate dehydrogenase (NAD+) activity"/>
    <property type="evidence" value="ECO:0007669"/>
    <property type="project" value="UniProtKB-UniRule"/>
</dbReference>
<dbReference type="Proteomes" id="UP000285875">
    <property type="component" value="Chromosome"/>
</dbReference>
<evidence type="ECO:0000256" key="3">
    <source>
        <dbReference type="ARBA" id="ARBA00012967"/>
    </source>
</evidence>
<dbReference type="InterPro" id="IPR001557">
    <property type="entry name" value="L-lactate/malate_DH"/>
</dbReference>
<feature type="binding site" evidence="6">
    <location>
        <begin position="164"/>
        <end position="166"/>
    </location>
    <ligand>
        <name>NAD(+)</name>
        <dbReference type="ChEBI" id="CHEBI:57540"/>
    </ligand>
</feature>